<dbReference type="GO" id="GO:0005886">
    <property type="term" value="C:plasma membrane"/>
    <property type="evidence" value="ECO:0007669"/>
    <property type="project" value="UniProtKB-SubCell"/>
</dbReference>
<reference evidence="8 9" key="1">
    <citation type="submission" date="2020-10" db="EMBL/GenBank/DDBJ databases">
        <title>Connecting structure to function with the recovery of over 1000 high-quality activated sludge metagenome-assembled genomes encoding full-length rRNA genes using long-read sequencing.</title>
        <authorList>
            <person name="Singleton C.M."/>
            <person name="Petriglieri F."/>
            <person name="Kristensen J.M."/>
            <person name="Kirkegaard R.H."/>
            <person name="Michaelsen T.Y."/>
            <person name="Andersen M.H."/>
            <person name="Karst S.M."/>
            <person name="Dueholm M.S."/>
            <person name="Nielsen P.H."/>
            <person name="Albertsen M."/>
        </authorList>
    </citation>
    <scope>NUCLEOTIDE SEQUENCE [LARGE SCALE GENOMIC DNA]</scope>
    <source>
        <strain evidence="8">EsbW_18-Q3-R4-48_BATAC.463</strain>
    </source>
</reference>
<feature type="transmembrane region" description="Helical" evidence="6">
    <location>
        <begin position="148"/>
        <end position="167"/>
    </location>
</feature>
<evidence type="ECO:0000256" key="5">
    <source>
        <dbReference type="ARBA" id="ARBA00023136"/>
    </source>
</evidence>
<feature type="transmembrane region" description="Helical" evidence="6">
    <location>
        <begin position="70"/>
        <end position="90"/>
    </location>
</feature>
<dbReference type="AlphaFoldDB" id="A0A935JXM0"/>
<evidence type="ECO:0000256" key="4">
    <source>
        <dbReference type="ARBA" id="ARBA00022989"/>
    </source>
</evidence>
<evidence type="ECO:0000259" key="7">
    <source>
        <dbReference type="Pfam" id="PF00892"/>
    </source>
</evidence>
<evidence type="ECO:0000256" key="3">
    <source>
        <dbReference type="ARBA" id="ARBA00022692"/>
    </source>
</evidence>
<dbReference type="Proteomes" id="UP000739411">
    <property type="component" value="Unassembled WGS sequence"/>
</dbReference>
<organism evidence="8 9">
    <name type="scientific">Candidatus Dechloromonas phosphorivorans</name>
    <dbReference type="NCBI Taxonomy" id="2899244"/>
    <lineage>
        <taxon>Bacteria</taxon>
        <taxon>Pseudomonadati</taxon>
        <taxon>Pseudomonadota</taxon>
        <taxon>Betaproteobacteria</taxon>
        <taxon>Rhodocyclales</taxon>
        <taxon>Azonexaceae</taxon>
        <taxon>Dechloromonas</taxon>
    </lineage>
</organism>
<feature type="transmembrane region" description="Helical" evidence="6">
    <location>
        <begin position="125"/>
        <end position="142"/>
    </location>
</feature>
<dbReference type="InterPro" id="IPR037185">
    <property type="entry name" value="EmrE-like"/>
</dbReference>
<feature type="domain" description="EamA" evidence="7">
    <location>
        <begin position="152"/>
        <end position="285"/>
    </location>
</feature>
<gene>
    <name evidence="8" type="ORF">IPJ38_12835</name>
</gene>
<dbReference type="PANTHER" id="PTHR32322">
    <property type="entry name" value="INNER MEMBRANE TRANSPORTER"/>
    <property type="match status" value="1"/>
</dbReference>
<keyword evidence="3 6" id="KW-0812">Transmembrane</keyword>
<dbReference type="EMBL" id="JADJMS010000026">
    <property type="protein sequence ID" value="MBK7415861.1"/>
    <property type="molecule type" value="Genomic_DNA"/>
</dbReference>
<feature type="transmembrane region" description="Helical" evidence="6">
    <location>
        <begin position="240"/>
        <end position="259"/>
    </location>
</feature>
<feature type="domain" description="EamA" evidence="7">
    <location>
        <begin position="10"/>
        <end position="139"/>
    </location>
</feature>
<accession>A0A935JXM0</accession>
<name>A0A935JXM0_9RHOO</name>
<proteinExistence type="predicted"/>
<evidence type="ECO:0000256" key="1">
    <source>
        <dbReference type="ARBA" id="ARBA00004651"/>
    </source>
</evidence>
<keyword evidence="5 6" id="KW-0472">Membrane</keyword>
<feature type="transmembrane region" description="Helical" evidence="6">
    <location>
        <begin position="7"/>
        <end position="25"/>
    </location>
</feature>
<evidence type="ECO:0000313" key="9">
    <source>
        <dbReference type="Proteomes" id="UP000739411"/>
    </source>
</evidence>
<evidence type="ECO:0000313" key="8">
    <source>
        <dbReference type="EMBL" id="MBK7415861.1"/>
    </source>
</evidence>
<feature type="transmembrane region" description="Helical" evidence="6">
    <location>
        <begin position="96"/>
        <end position="113"/>
    </location>
</feature>
<comment type="caution">
    <text evidence="8">The sequence shown here is derived from an EMBL/GenBank/DDBJ whole genome shotgun (WGS) entry which is preliminary data.</text>
</comment>
<sequence>MEKHRHWLPALALVVLSLTWGYTWVIAKRGLAYAPPFAFAAERCLGGALSLLIVLKLLGRPLKLVAPWQTLGIGLTQVAGFMVFQTWALVEGGPGKTAVLIFTMPIWTLLLAWPIRGERVRGKQWLAAVSTLSGLLMIIEPWDMHASLFSKFLGLMAALCWAIGTILIKRLRANTPVDLLTLTTWQMLLGAVPLILLSLIVPEPPTQWTMSYIGILGFMSIFSTAMCWWLWIYILDRVPAWEASLSILGTPVVAILASRLTFGEQFKGTEIAGILLIGGGLALLSLLGWAASRRNPQPALAAKIVEKTA</sequence>
<feature type="transmembrane region" description="Helical" evidence="6">
    <location>
        <begin position="212"/>
        <end position="233"/>
    </location>
</feature>
<keyword evidence="2" id="KW-1003">Cell membrane</keyword>
<dbReference type="InterPro" id="IPR050638">
    <property type="entry name" value="AA-Vitamin_Transporters"/>
</dbReference>
<dbReference type="Pfam" id="PF00892">
    <property type="entry name" value="EamA"/>
    <property type="match status" value="2"/>
</dbReference>
<evidence type="ECO:0000256" key="2">
    <source>
        <dbReference type="ARBA" id="ARBA00022475"/>
    </source>
</evidence>
<comment type="subcellular location">
    <subcellularLocation>
        <location evidence="1">Cell membrane</location>
        <topology evidence="1">Multi-pass membrane protein</topology>
    </subcellularLocation>
</comment>
<dbReference type="PANTHER" id="PTHR32322:SF18">
    <property type="entry name" value="S-ADENOSYLMETHIONINE_S-ADENOSYLHOMOCYSTEINE TRANSPORTER"/>
    <property type="match status" value="1"/>
</dbReference>
<feature type="transmembrane region" description="Helical" evidence="6">
    <location>
        <begin position="37"/>
        <end position="58"/>
    </location>
</feature>
<protein>
    <submittedName>
        <fullName evidence="8">EamA family transporter</fullName>
    </submittedName>
</protein>
<dbReference type="SUPFAM" id="SSF103481">
    <property type="entry name" value="Multidrug resistance efflux transporter EmrE"/>
    <property type="match status" value="2"/>
</dbReference>
<feature type="transmembrane region" description="Helical" evidence="6">
    <location>
        <begin position="179"/>
        <end position="200"/>
    </location>
</feature>
<evidence type="ECO:0000256" key="6">
    <source>
        <dbReference type="SAM" id="Phobius"/>
    </source>
</evidence>
<keyword evidence="4 6" id="KW-1133">Transmembrane helix</keyword>
<dbReference type="InterPro" id="IPR000620">
    <property type="entry name" value="EamA_dom"/>
</dbReference>
<feature type="transmembrane region" description="Helical" evidence="6">
    <location>
        <begin position="271"/>
        <end position="291"/>
    </location>
</feature>